<feature type="transmembrane region" description="Helical" evidence="1">
    <location>
        <begin position="629"/>
        <end position="651"/>
    </location>
</feature>
<evidence type="ECO:0000256" key="1">
    <source>
        <dbReference type="SAM" id="Phobius"/>
    </source>
</evidence>
<accession>A0A024GDA3</accession>
<dbReference type="EMBL" id="CAIX01000080">
    <property type="protein sequence ID" value="CCI44831.1"/>
    <property type="molecule type" value="Genomic_DNA"/>
</dbReference>
<dbReference type="AlphaFoldDB" id="A0A024GDA3"/>
<evidence type="ECO:0000313" key="4">
    <source>
        <dbReference type="Proteomes" id="UP000053237"/>
    </source>
</evidence>
<dbReference type="SUPFAM" id="SSF103481">
    <property type="entry name" value="Multidrug resistance efflux transporter EmrE"/>
    <property type="match status" value="1"/>
</dbReference>
<dbReference type="InterPro" id="IPR000620">
    <property type="entry name" value="EamA_dom"/>
</dbReference>
<dbReference type="InterPro" id="IPR037185">
    <property type="entry name" value="EmrE-like"/>
</dbReference>
<feature type="transmembrane region" description="Helical" evidence="1">
    <location>
        <begin position="510"/>
        <end position="529"/>
    </location>
</feature>
<feature type="transmembrane region" description="Helical" evidence="1">
    <location>
        <begin position="596"/>
        <end position="617"/>
    </location>
</feature>
<dbReference type="Proteomes" id="UP000053237">
    <property type="component" value="Unassembled WGS sequence"/>
</dbReference>
<keyword evidence="1" id="KW-0812">Transmembrane</keyword>
<name>A0A024GDA3_9STRA</name>
<protein>
    <recommendedName>
        <fullName evidence="2">EamA domain-containing protein</fullName>
    </recommendedName>
</protein>
<feature type="transmembrane region" description="Helical" evidence="1">
    <location>
        <begin position="703"/>
        <end position="725"/>
    </location>
</feature>
<feature type="transmembrane region" description="Helical" evidence="1">
    <location>
        <begin position="541"/>
        <end position="559"/>
    </location>
</feature>
<gene>
    <name evidence="3" type="ORF">BN9_056550</name>
</gene>
<keyword evidence="1" id="KW-0472">Membrane</keyword>
<proteinExistence type="predicted"/>
<dbReference type="PANTHER" id="PTHR22911">
    <property type="entry name" value="ACYL-MALONYL CONDENSING ENZYME-RELATED"/>
    <property type="match status" value="1"/>
</dbReference>
<keyword evidence="4" id="KW-1185">Reference proteome</keyword>
<feature type="transmembrane region" description="Helical" evidence="1">
    <location>
        <begin position="566"/>
        <end position="584"/>
    </location>
</feature>
<reference evidence="3 4" key="1">
    <citation type="submission" date="2012-05" db="EMBL/GenBank/DDBJ databases">
        <title>Recombination and specialization in a pathogen metapopulation.</title>
        <authorList>
            <person name="Gardiner A."/>
            <person name="Kemen E."/>
            <person name="Schultz-Larsen T."/>
            <person name="MacLean D."/>
            <person name="Van Oosterhout C."/>
            <person name="Jones J.D.G."/>
        </authorList>
    </citation>
    <scope>NUCLEOTIDE SEQUENCE [LARGE SCALE GENOMIC DNA]</scope>
    <source>
        <strain evidence="3 4">Ac Nc2</strain>
    </source>
</reference>
<evidence type="ECO:0000259" key="2">
    <source>
        <dbReference type="Pfam" id="PF00892"/>
    </source>
</evidence>
<dbReference type="Pfam" id="PF00892">
    <property type="entry name" value="EamA"/>
    <property type="match status" value="1"/>
</dbReference>
<keyword evidence="1" id="KW-1133">Transmembrane helix</keyword>
<feature type="domain" description="EamA" evidence="2">
    <location>
        <begin position="449"/>
        <end position="583"/>
    </location>
</feature>
<sequence>MMMMPKRSDNRMEREFSKNTVHGLDLHELSERAGITERELIDGLLPANTIRRDKSNQALIIAFGIVEQVNDDVSENEALHGFEELIVQLCSLGLTRIYCCLPDTKLGRQTRQIVHRSEYIKNKCHRATIVAAVHSVDANSLNSFGLEELMAAKEFLNDSMQNRSNNTFWLIKKTSPLSFGTIERIRDFHENESAFSGSDLIQSVSDDIYHIDRQFFIESIERAVRINPKLIPNFHLTLENLLDGTFQSVTPHHHYYWSCESLTDEAFDGKERFVALPIDFVYDEISNTERIKMNQENIPLLSSHHQTTPILVEKKYFDEPIEVTTLLESDIDHWISDTRTGNDHGGNQAFLVAVHNKFHNLPWTDGNHQKKDLVVVFPEQICAIAKSSQEEADAVSTTKRRRSILPSDVKEIRFEAHVSADQLHGSRTNLPHNLTSVQLIVNKQVPFLGYVILTTALLSVSSQGAALQLLVGVPPLIRLFWRLVGASIAFLPLFIATVREKRQSLFFDQNVWKVLLVCMVAYLVQNSAFLTSLSMTSIGHVYIFCNCHCLLIVAGKLLFFQQIPKLLEFIGAILGFAGIIITTFDHGQGTDPGREASVLGDLVAIAGACAAVVYLMTAARTRDSMDIGIFLFLLVTGGWLLLVPILVLLANTTEMYQSISIWDSTQGLFGWVHHLSVEFYIVIIGSFAGTMGFILSMKYFDPLVISVTMLLQPIVATSIGIVMGLTDVPGLLTLLGGSIMIIGCGLVIKAAHSTSLKIDVSDSVHNDTPIPKYMKNAITQVAEAVLNQNESTISTRRHSYSIFPSKYRNTAVRPSDLTINATNKGAAQSQHECINYGSLP</sequence>
<evidence type="ECO:0000313" key="3">
    <source>
        <dbReference type="EMBL" id="CCI44831.1"/>
    </source>
</evidence>
<dbReference type="PANTHER" id="PTHR22911:SF79">
    <property type="entry name" value="MOBA-LIKE NTP TRANSFERASE DOMAIN-CONTAINING PROTEIN"/>
    <property type="match status" value="1"/>
</dbReference>
<feature type="transmembrane region" description="Helical" evidence="1">
    <location>
        <begin position="479"/>
        <end position="498"/>
    </location>
</feature>
<dbReference type="GO" id="GO:0016020">
    <property type="term" value="C:membrane"/>
    <property type="evidence" value="ECO:0007669"/>
    <property type="project" value="InterPro"/>
</dbReference>
<feature type="transmembrane region" description="Helical" evidence="1">
    <location>
        <begin position="731"/>
        <end position="748"/>
    </location>
</feature>
<comment type="caution">
    <text evidence="3">The sequence shown here is derived from an EMBL/GenBank/DDBJ whole genome shotgun (WGS) entry which is preliminary data.</text>
</comment>
<dbReference type="OrthoDB" id="74158at2759"/>
<organism evidence="3 4">
    <name type="scientific">Albugo candida</name>
    <dbReference type="NCBI Taxonomy" id="65357"/>
    <lineage>
        <taxon>Eukaryota</taxon>
        <taxon>Sar</taxon>
        <taxon>Stramenopiles</taxon>
        <taxon>Oomycota</taxon>
        <taxon>Peronosporomycetes</taxon>
        <taxon>Albuginales</taxon>
        <taxon>Albuginaceae</taxon>
        <taxon>Albugo</taxon>
    </lineage>
</organism>
<feature type="transmembrane region" description="Helical" evidence="1">
    <location>
        <begin position="671"/>
        <end position="696"/>
    </location>
</feature>
<dbReference type="InParanoid" id="A0A024GDA3"/>